<evidence type="ECO:0000313" key="3">
    <source>
        <dbReference type="Proteomes" id="UP000184111"/>
    </source>
</evidence>
<gene>
    <name evidence="2" type="ORF">SAMN05216499_1573</name>
</gene>
<protein>
    <submittedName>
        <fullName evidence="2">Acetyltransferase (GNAT) family protein</fullName>
    </submittedName>
</protein>
<dbReference type="AlphaFoldDB" id="A0A1M7R0G5"/>
<dbReference type="SUPFAM" id="SSF55729">
    <property type="entry name" value="Acyl-CoA N-acyltransferases (Nat)"/>
    <property type="match status" value="1"/>
</dbReference>
<dbReference type="Pfam" id="PF00583">
    <property type="entry name" value="Acetyltransf_1"/>
    <property type="match status" value="1"/>
</dbReference>
<dbReference type="EMBL" id="FRBI01000057">
    <property type="protein sequence ID" value="SHN37861.1"/>
    <property type="molecule type" value="Genomic_DNA"/>
</dbReference>
<evidence type="ECO:0000259" key="1">
    <source>
        <dbReference type="PROSITE" id="PS51186"/>
    </source>
</evidence>
<dbReference type="RefSeq" id="WP_235002766.1">
    <property type="nucleotide sequence ID" value="NZ_FRBI01000057.1"/>
</dbReference>
<dbReference type="Gene3D" id="3.40.630.30">
    <property type="match status" value="1"/>
</dbReference>
<organism evidence="2 3">
    <name type="scientific">Actinacidiphila paucisporea</name>
    <dbReference type="NCBI Taxonomy" id="310782"/>
    <lineage>
        <taxon>Bacteria</taxon>
        <taxon>Bacillati</taxon>
        <taxon>Actinomycetota</taxon>
        <taxon>Actinomycetes</taxon>
        <taxon>Kitasatosporales</taxon>
        <taxon>Streptomycetaceae</taxon>
        <taxon>Actinacidiphila</taxon>
    </lineage>
</organism>
<accession>A0A1M7R0G5</accession>
<dbReference type="PROSITE" id="PS51186">
    <property type="entry name" value="GNAT"/>
    <property type="match status" value="1"/>
</dbReference>
<dbReference type="GO" id="GO:0016747">
    <property type="term" value="F:acyltransferase activity, transferring groups other than amino-acyl groups"/>
    <property type="evidence" value="ECO:0007669"/>
    <property type="project" value="InterPro"/>
</dbReference>
<dbReference type="InterPro" id="IPR000182">
    <property type="entry name" value="GNAT_dom"/>
</dbReference>
<dbReference type="CDD" id="cd04301">
    <property type="entry name" value="NAT_SF"/>
    <property type="match status" value="1"/>
</dbReference>
<proteinExistence type="predicted"/>
<dbReference type="InterPro" id="IPR016181">
    <property type="entry name" value="Acyl_CoA_acyltransferase"/>
</dbReference>
<evidence type="ECO:0000313" key="2">
    <source>
        <dbReference type="EMBL" id="SHN37861.1"/>
    </source>
</evidence>
<sequence length="171" mass="19797">MEQAVVAGDPSFRNFGALSREAFQEYWKTDNPMDRHHLLLNGGTCEIRHRELITLAHGDRYDVVEVRERGEFRGRMHVQHDYVRDVSTLTELWVPPGHRRRGFGTVLLRAGESYAREAGSTRVWLPLHDADAGEVGRPRAEAFAQSGGYKWRWRQRKRPNYEALGTRDLAR</sequence>
<feature type="domain" description="N-acetyltransferase" evidence="1">
    <location>
        <begin position="10"/>
        <end position="168"/>
    </location>
</feature>
<reference evidence="2 3" key="1">
    <citation type="submission" date="2016-11" db="EMBL/GenBank/DDBJ databases">
        <authorList>
            <person name="Jaros S."/>
            <person name="Januszkiewicz K."/>
            <person name="Wedrychowicz H."/>
        </authorList>
    </citation>
    <scope>NUCLEOTIDE SEQUENCE [LARGE SCALE GENOMIC DNA]</scope>
    <source>
        <strain evidence="2 3">CGMCC 4.2025</strain>
    </source>
</reference>
<keyword evidence="3" id="KW-1185">Reference proteome</keyword>
<name>A0A1M7R0G5_9ACTN</name>
<keyword evidence="2" id="KW-0808">Transferase</keyword>
<dbReference type="Proteomes" id="UP000184111">
    <property type="component" value="Unassembled WGS sequence"/>
</dbReference>